<dbReference type="PRINTS" id="PR00260">
    <property type="entry name" value="CHEMTRNSDUCR"/>
</dbReference>
<keyword evidence="1" id="KW-0145">Chemotaxis</keyword>
<protein>
    <submittedName>
        <fullName evidence="6">Methyl-accepting chemotaxis protein</fullName>
    </submittedName>
</protein>
<sequence>MPSPSTKLRTGALSRRLLAIVALPALCALGFSGLQVWQHLRAIHEFRTFRDAVTIAELFSQVNEQHEIAVESLWAFTPEAVENNGAIVVAATQQRYEQAMEAMAASYENTKLQLTQIDTEAFGTTFNQALNDIAASYAAMEASHADLQGTFQYNDLTATPVRFRAALSSVFPAMLHETSDRDLNLRLAAYNIYSEYYAAVVRYCGTIIWAHQIEDMPPGGYVSYERDVAIAEVLRRHFLLVASPSIADQLREILATPNSQWIEAQVALALHDAKAVWHDFPFDRDYAQHELKERIDERKVQLHELLQVMRDDLRTYTTTRIASLERERNLALGVTLAALFLSLVISLRFARGLRTVLGQITQGITEGTQSVIRYAQAVHQSSEQFSRSAVDQAALVDETNRRLEQILDVTTSTAENARSATASMRSTHTVIDESGQTVGHLTESMRHIAANSDRTQEIMESITEIAFQTNLLALNAAVEAARAGEAGAGFAVVAEEVRSLARRSSDASANSSQLIEASQADVTEGTRQVDHTQQAFQRIAAHAAEVMKFVAAIDHDTIRQAQALEHIEAAARQVDATTRTNASNAEECSAAADALNQQALLLNRHVRALVALVEGRAAPSRETPPARATNKSRAQASGTSPHRSTSKPATSAATPADVTLF</sequence>
<dbReference type="PANTHER" id="PTHR43531:SF11">
    <property type="entry name" value="METHYL-ACCEPTING CHEMOTAXIS PROTEIN 3"/>
    <property type="match status" value="1"/>
</dbReference>
<evidence type="ECO:0000259" key="5">
    <source>
        <dbReference type="PROSITE" id="PS50111"/>
    </source>
</evidence>
<dbReference type="Pfam" id="PF00015">
    <property type="entry name" value="MCPsignal"/>
    <property type="match status" value="1"/>
</dbReference>
<dbReference type="InterPro" id="IPR004090">
    <property type="entry name" value="Chemotax_Me-accpt_rcpt"/>
</dbReference>
<evidence type="ECO:0000256" key="1">
    <source>
        <dbReference type="ARBA" id="ARBA00022500"/>
    </source>
</evidence>
<name>A0ABZ1CDF1_9BACT</name>
<dbReference type="RefSeq" id="WP_221032155.1">
    <property type="nucleotide sequence ID" value="NZ_CP139781.1"/>
</dbReference>
<dbReference type="PROSITE" id="PS50111">
    <property type="entry name" value="CHEMOTAXIS_TRANSDUC_2"/>
    <property type="match status" value="1"/>
</dbReference>
<reference evidence="6 7" key="1">
    <citation type="submission" date="2023-12" db="EMBL/GenBank/DDBJ databases">
        <title>Description of an unclassified Opitutus bacterium of Verrucomicrobiota.</title>
        <authorList>
            <person name="Zhang D.-F."/>
        </authorList>
    </citation>
    <scope>NUCLEOTIDE SEQUENCE [LARGE SCALE GENOMIC DNA]</scope>
    <source>
        <strain evidence="6 7">WL0086</strain>
    </source>
</reference>
<dbReference type="EMBL" id="CP139781">
    <property type="protein sequence ID" value="WRQ89695.1"/>
    <property type="molecule type" value="Genomic_DNA"/>
</dbReference>
<proteinExistence type="inferred from homology"/>
<evidence type="ECO:0000256" key="3">
    <source>
        <dbReference type="PROSITE-ProRule" id="PRU00284"/>
    </source>
</evidence>
<dbReference type="InterPro" id="IPR051310">
    <property type="entry name" value="MCP_chemotaxis"/>
</dbReference>
<dbReference type="SUPFAM" id="SSF58104">
    <property type="entry name" value="Methyl-accepting chemotaxis protein (MCP) signaling domain"/>
    <property type="match status" value="1"/>
</dbReference>
<keyword evidence="7" id="KW-1185">Reference proteome</keyword>
<feature type="compositionally biased region" description="Low complexity" evidence="4">
    <location>
        <begin position="646"/>
        <end position="661"/>
    </location>
</feature>
<dbReference type="Proteomes" id="UP000738431">
    <property type="component" value="Chromosome"/>
</dbReference>
<evidence type="ECO:0000313" key="7">
    <source>
        <dbReference type="Proteomes" id="UP000738431"/>
    </source>
</evidence>
<dbReference type="InterPro" id="IPR004089">
    <property type="entry name" value="MCPsignal_dom"/>
</dbReference>
<evidence type="ECO:0000256" key="2">
    <source>
        <dbReference type="ARBA" id="ARBA00029447"/>
    </source>
</evidence>
<keyword evidence="3" id="KW-0807">Transducer</keyword>
<accession>A0ABZ1CDF1</accession>
<evidence type="ECO:0000256" key="4">
    <source>
        <dbReference type="SAM" id="MobiDB-lite"/>
    </source>
</evidence>
<feature type="region of interest" description="Disordered" evidence="4">
    <location>
        <begin position="617"/>
        <end position="661"/>
    </location>
</feature>
<dbReference type="SMART" id="SM00283">
    <property type="entry name" value="MA"/>
    <property type="match status" value="1"/>
</dbReference>
<evidence type="ECO:0000313" key="6">
    <source>
        <dbReference type="EMBL" id="WRQ89695.1"/>
    </source>
</evidence>
<organism evidence="6 7">
    <name type="scientific">Actomonas aquatica</name>
    <dbReference type="NCBI Taxonomy" id="2866162"/>
    <lineage>
        <taxon>Bacteria</taxon>
        <taxon>Pseudomonadati</taxon>
        <taxon>Verrucomicrobiota</taxon>
        <taxon>Opitutia</taxon>
        <taxon>Opitutales</taxon>
        <taxon>Opitutaceae</taxon>
        <taxon>Actomonas</taxon>
    </lineage>
</organism>
<feature type="domain" description="Methyl-accepting transducer" evidence="5">
    <location>
        <begin position="367"/>
        <end position="596"/>
    </location>
</feature>
<gene>
    <name evidence="6" type="ORF">K1X11_009775</name>
</gene>
<dbReference type="PANTHER" id="PTHR43531">
    <property type="entry name" value="PROTEIN ICFG"/>
    <property type="match status" value="1"/>
</dbReference>
<dbReference type="Gene3D" id="1.10.287.950">
    <property type="entry name" value="Methyl-accepting chemotaxis protein"/>
    <property type="match status" value="1"/>
</dbReference>
<comment type="similarity">
    <text evidence="2">Belongs to the methyl-accepting chemotaxis (MCP) protein family.</text>
</comment>
<feature type="compositionally biased region" description="Polar residues" evidence="4">
    <location>
        <begin position="629"/>
        <end position="643"/>
    </location>
</feature>